<evidence type="ECO:0000259" key="5">
    <source>
        <dbReference type="Pfam" id="PF13462"/>
    </source>
</evidence>
<name>A0ABD5YL56_9EURY</name>
<comment type="similarity">
    <text evidence="1">Belongs to the glutaredoxin family.</text>
</comment>
<dbReference type="Gene3D" id="3.40.30.10">
    <property type="entry name" value="Glutaredoxin"/>
    <property type="match status" value="1"/>
</dbReference>
<evidence type="ECO:0000256" key="1">
    <source>
        <dbReference type="ARBA" id="ARBA00007787"/>
    </source>
</evidence>
<dbReference type="SUPFAM" id="SSF52833">
    <property type="entry name" value="Thioredoxin-like"/>
    <property type="match status" value="1"/>
</dbReference>
<comment type="caution">
    <text evidence="6">The sequence shown here is derived from an EMBL/GenBank/DDBJ whole genome shotgun (WGS) entry which is preliminary data.</text>
</comment>
<dbReference type="Pfam" id="PF13462">
    <property type="entry name" value="Thioredoxin_4"/>
    <property type="match status" value="1"/>
</dbReference>
<protein>
    <submittedName>
        <fullName evidence="6">Thioredoxin domain-containing protein</fullName>
    </submittedName>
</protein>
<keyword evidence="2" id="KW-0249">Electron transport</keyword>
<sequence length="230" mass="25336">MPTNRSERAVGQSESTQARTSQSMSRRALLTVATGAIGALAGCNVPFLGPSSPECSGQQITDLSAPRSGPANAPVSVGIYTDFACPHCRDFFLDVYPAVRKRIPQETAHFVYHDFLLPVSKWSYPVASAAREIQRAQSDRAFWTFAKLAYQNQNEYSFDVLEQITRKVKGDPQAVRRAGEQLPYCRLLKRERERGANRGVEGTPTVFVNEQKLEAPSANELVDAITNAKG</sequence>
<reference evidence="6 7" key="1">
    <citation type="journal article" date="2019" name="Int. J. Syst. Evol. Microbiol.">
        <title>The Global Catalogue of Microorganisms (GCM) 10K type strain sequencing project: providing services to taxonomists for standard genome sequencing and annotation.</title>
        <authorList>
            <consortium name="The Broad Institute Genomics Platform"/>
            <consortium name="The Broad Institute Genome Sequencing Center for Infectious Disease"/>
            <person name="Wu L."/>
            <person name="Ma J."/>
        </authorList>
    </citation>
    <scope>NUCLEOTIDE SEQUENCE [LARGE SCALE GENOMIC DNA]</scope>
    <source>
        <strain evidence="6 7">RDMS1</strain>
    </source>
</reference>
<dbReference type="EMBL" id="JBHTAX010000001">
    <property type="protein sequence ID" value="MFC7189973.1"/>
    <property type="molecule type" value="Genomic_DNA"/>
</dbReference>
<feature type="region of interest" description="Disordered" evidence="3">
    <location>
        <begin position="1"/>
        <end position="24"/>
    </location>
</feature>
<accession>A0ABD5YL56</accession>
<feature type="transmembrane region" description="Helical" evidence="4">
    <location>
        <begin position="28"/>
        <end position="49"/>
    </location>
</feature>
<evidence type="ECO:0000313" key="6">
    <source>
        <dbReference type="EMBL" id="MFC7189973.1"/>
    </source>
</evidence>
<evidence type="ECO:0000256" key="4">
    <source>
        <dbReference type="SAM" id="Phobius"/>
    </source>
</evidence>
<dbReference type="InterPro" id="IPR036249">
    <property type="entry name" value="Thioredoxin-like_sf"/>
</dbReference>
<dbReference type="AlphaFoldDB" id="A0ABD5YL56"/>
<evidence type="ECO:0000256" key="2">
    <source>
        <dbReference type="ARBA" id="ARBA00022982"/>
    </source>
</evidence>
<feature type="domain" description="Thioredoxin-like fold" evidence="5">
    <location>
        <begin position="68"/>
        <end position="225"/>
    </location>
</feature>
<evidence type="ECO:0000313" key="7">
    <source>
        <dbReference type="Proteomes" id="UP001596417"/>
    </source>
</evidence>
<gene>
    <name evidence="6" type="ORF">ACFQL7_08960</name>
</gene>
<keyword evidence="4" id="KW-0472">Membrane</keyword>
<keyword evidence="4" id="KW-1133">Transmembrane helix</keyword>
<keyword evidence="4" id="KW-0812">Transmembrane</keyword>
<organism evidence="6 7">
    <name type="scientific">Halocatena marina</name>
    <dbReference type="NCBI Taxonomy" id="2934937"/>
    <lineage>
        <taxon>Archaea</taxon>
        <taxon>Methanobacteriati</taxon>
        <taxon>Methanobacteriota</taxon>
        <taxon>Stenosarchaea group</taxon>
        <taxon>Halobacteria</taxon>
        <taxon>Halobacteriales</taxon>
        <taxon>Natronomonadaceae</taxon>
        <taxon>Halocatena</taxon>
    </lineage>
</organism>
<keyword evidence="7" id="KW-1185">Reference proteome</keyword>
<dbReference type="RefSeq" id="WP_390205352.1">
    <property type="nucleotide sequence ID" value="NZ_JBHTAX010000001.1"/>
</dbReference>
<dbReference type="InterPro" id="IPR012336">
    <property type="entry name" value="Thioredoxin-like_fold"/>
</dbReference>
<keyword evidence="2" id="KW-0813">Transport</keyword>
<dbReference type="CDD" id="cd02972">
    <property type="entry name" value="DsbA_family"/>
    <property type="match status" value="1"/>
</dbReference>
<evidence type="ECO:0000256" key="3">
    <source>
        <dbReference type="SAM" id="MobiDB-lite"/>
    </source>
</evidence>
<dbReference type="Proteomes" id="UP001596417">
    <property type="component" value="Unassembled WGS sequence"/>
</dbReference>
<feature type="compositionally biased region" description="Polar residues" evidence="3">
    <location>
        <begin position="12"/>
        <end position="24"/>
    </location>
</feature>
<proteinExistence type="inferred from homology"/>